<dbReference type="Proteomes" id="UP000059680">
    <property type="component" value="Chromosome 7"/>
</dbReference>
<dbReference type="AlphaFoldDB" id="A0A0P0X699"/>
<sequence length="148" mass="17124">MVFGLGRCFFEDVPGHRGRRCSSRRNIIATGFCATAKYRSAKTDRFLFKDEPHEGLRAGATHSTRYGVLTGVLRRGEGWGEEQRTRAEEWRLTSSWTVVGGCTSEAGRSWKEERVAWRWRRQCSEENGEVAMRWGKQREQWNLIPKLA</sequence>
<dbReference type="PaxDb" id="39947-A0A0P0X699"/>
<organism evidence="1 2">
    <name type="scientific">Oryza sativa subsp. japonica</name>
    <name type="common">Rice</name>
    <dbReference type="NCBI Taxonomy" id="39947"/>
    <lineage>
        <taxon>Eukaryota</taxon>
        <taxon>Viridiplantae</taxon>
        <taxon>Streptophyta</taxon>
        <taxon>Embryophyta</taxon>
        <taxon>Tracheophyta</taxon>
        <taxon>Spermatophyta</taxon>
        <taxon>Magnoliopsida</taxon>
        <taxon>Liliopsida</taxon>
        <taxon>Poales</taxon>
        <taxon>Poaceae</taxon>
        <taxon>BOP clade</taxon>
        <taxon>Oryzoideae</taxon>
        <taxon>Oryzeae</taxon>
        <taxon>Oryzinae</taxon>
        <taxon>Oryza</taxon>
        <taxon>Oryza sativa</taxon>
    </lineage>
</organism>
<reference evidence="2" key="1">
    <citation type="journal article" date="2005" name="Nature">
        <title>The map-based sequence of the rice genome.</title>
        <authorList>
            <consortium name="International rice genome sequencing project (IRGSP)"/>
            <person name="Matsumoto T."/>
            <person name="Wu J."/>
            <person name="Kanamori H."/>
            <person name="Katayose Y."/>
            <person name="Fujisawa M."/>
            <person name="Namiki N."/>
            <person name="Mizuno H."/>
            <person name="Yamamoto K."/>
            <person name="Antonio B.A."/>
            <person name="Baba T."/>
            <person name="Sakata K."/>
            <person name="Nagamura Y."/>
            <person name="Aoki H."/>
            <person name="Arikawa K."/>
            <person name="Arita K."/>
            <person name="Bito T."/>
            <person name="Chiden Y."/>
            <person name="Fujitsuka N."/>
            <person name="Fukunaka R."/>
            <person name="Hamada M."/>
            <person name="Harada C."/>
            <person name="Hayashi A."/>
            <person name="Hijishita S."/>
            <person name="Honda M."/>
            <person name="Hosokawa S."/>
            <person name="Ichikawa Y."/>
            <person name="Idonuma A."/>
            <person name="Iijima M."/>
            <person name="Ikeda M."/>
            <person name="Ikeno M."/>
            <person name="Ito K."/>
            <person name="Ito S."/>
            <person name="Ito T."/>
            <person name="Ito Y."/>
            <person name="Ito Y."/>
            <person name="Iwabuchi A."/>
            <person name="Kamiya K."/>
            <person name="Karasawa W."/>
            <person name="Kurita K."/>
            <person name="Katagiri S."/>
            <person name="Kikuta A."/>
            <person name="Kobayashi H."/>
            <person name="Kobayashi N."/>
            <person name="Machita K."/>
            <person name="Maehara T."/>
            <person name="Masukawa M."/>
            <person name="Mizubayashi T."/>
            <person name="Mukai Y."/>
            <person name="Nagasaki H."/>
            <person name="Nagata Y."/>
            <person name="Naito S."/>
            <person name="Nakashima M."/>
            <person name="Nakama Y."/>
            <person name="Nakamichi Y."/>
            <person name="Nakamura M."/>
            <person name="Meguro A."/>
            <person name="Negishi M."/>
            <person name="Ohta I."/>
            <person name="Ohta T."/>
            <person name="Okamoto M."/>
            <person name="Ono N."/>
            <person name="Saji S."/>
            <person name="Sakaguchi M."/>
            <person name="Sakai K."/>
            <person name="Shibata M."/>
            <person name="Shimokawa T."/>
            <person name="Song J."/>
            <person name="Takazaki Y."/>
            <person name="Terasawa K."/>
            <person name="Tsugane M."/>
            <person name="Tsuji K."/>
            <person name="Ueda S."/>
            <person name="Waki K."/>
            <person name="Yamagata H."/>
            <person name="Yamamoto M."/>
            <person name="Yamamoto S."/>
            <person name="Yamane H."/>
            <person name="Yoshiki S."/>
            <person name="Yoshihara R."/>
            <person name="Yukawa K."/>
            <person name="Zhong H."/>
            <person name="Yano M."/>
            <person name="Yuan Q."/>
            <person name="Ouyang S."/>
            <person name="Liu J."/>
            <person name="Jones K.M."/>
            <person name="Gansberger K."/>
            <person name="Moffat K."/>
            <person name="Hill J."/>
            <person name="Bera J."/>
            <person name="Fadrosh D."/>
            <person name="Jin S."/>
            <person name="Johri S."/>
            <person name="Kim M."/>
            <person name="Overton L."/>
            <person name="Reardon M."/>
            <person name="Tsitrin T."/>
            <person name="Vuong H."/>
            <person name="Weaver B."/>
            <person name="Ciecko A."/>
            <person name="Tallon L."/>
            <person name="Jackson J."/>
            <person name="Pai G."/>
            <person name="Aken S.V."/>
            <person name="Utterback T."/>
            <person name="Reidmuller S."/>
            <person name="Feldblyum T."/>
            <person name="Hsiao J."/>
            <person name="Zismann V."/>
            <person name="Iobst S."/>
            <person name="de Vazeille A.R."/>
            <person name="Buell C.R."/>
            <person name="Ying K."/>
            <person name="Li Y."/>
            <person name="Lu T."/>
            <person name="Huang Y."/>
            <person name="Zhao Q."/>
            <person name="Feng Q."/>
            <person name="Zhang L."/>
            <person name="Zhu J."/>
            <person name="Weng Q."/>
            <person name="Mu J."/>
            <person name="Lu Y."/>
            <person name="Fan D."/>
            <person name="Liu Y."/>
            <person name="Guan J."/>
            <person name="Zhang Y."/>
            <person name="Yu S."/>
            <person name="Liu X."/>
            <person name="Zhang Y."/>
            <person name="Hong G."/>
            <person name="Han B."/>
            <person name="Choisne N."/>
            <person name="Demange N."/>
            <person name="Orjeda G."/>
            <person name="Samain S."/>
            <person name="Cattolico L."/>
            <person name="Pelletier E."/>
            <person name="Couloux A."/>
            <person name="Segurens B."/>
            <person name="Wincker P."/>
            <person name="D'Hont A."/>
            <person name="Scarpelli C."/>
            <person name="Weissenbach J."/>
            <person name="Salanoubat M."/>
            <person name="Quetier F."/>
            <person name="Yu Y."/>
            <person name="Kim H.R."/>
            <person name="Rambo T."/>
            <person name="Currie J."/>
            <person name="Collura K."/>
            <person name="Luo M."/>
            <person name="Yang T."/>
            <person name="Ammiraju J.S.S."/>
            <person name="Engler F."/>
            <person name="Soderlund C."/>
            <person name="Wing R.A."/>
            <person name="Palmer L.E."/>
            <person name="de la Bastide M."/>
            <person name="Spiegel L."/>
            <person name="Nascimento L."/>
            <person name="Zutavern T."/>
            <person name="O'Shaughnessy A."/>
            <person name="Dike S."/>
            <person name="Dedhia N."/>
            <person name="Preston R."/>
            <person name="Balija V."/>
            <person name="McCombie W.R."/>
            <person name="Chow T."/>
            <person name="Chen H."/>
            <person name="Chung M."/>
            <person name="Chen C."/>
            <person name="Shaw J."/>
            <person name="Wu H."/>
            <person name="Hsiao K."/>
            <person name="Chao Y."/>
            <person name="Chu M."/>
            <person name="Cheng C."/>
            <person name="Hour A."/>
            <person name="Lee P."/>
            <person name="Lin S."/>
            <person name="Lin Y."/>
            <person name="Liou J."/>
            <person name="Liu S."/>
            <person name="Hsing Y."/>
            <person name="Raghuvanshi S."/>
            <person name="Mohanty A."/>
            <person name="Bharti A.K."/>
            <person name="Gaur A."/>
            <person name="Gupta V."/>
            <person name="Kumar D."/>
            <person name="Ravi V."/>
            <person name="Vij S."/>
            <person name="Kapur A."/>
            <person name="Khurana P."/>
            <person name="Khurana P."/>
            <person name="Khurana J.P."/>
            <person name="Tyagi A.K."/>
            <person name="Gaikwad K."/>
            <person name="Singh A."/>
            <person name="Dalal V."/>
            <person name="Srivastava S."/>
            <person name="Dixit A."/>
            <person name="Pal A.K."/>
            <person name="Ghazi I.A."/>
            <person name="Yadav M."/>
            <person name="Pandit A."/>
            <person name="Bhargava A."/>
            <person name="Sureshbabu K."/>
            <person name="Batra K."/>
            <person name="Sharma T.R."/>
            <person name="Mohapatra T."/>
            <person name="Singh N.K."/>
            <person name="Messing J."/>
            <person name="Nelson A.B."/>
            <person name="Fuks G."/>
            <person name="Kavchok S."/>
            <person name="Keizer G."/>
            <person name="Linton E."/>
            <person name="Llaca V."/>
            <person name="Song R."/>
            <person name="Tanyolac B."/>
            <person name="Young S."/>
            <person name="Ho-Il K."/>
            <person name="Hahn J.H."/>
            <person name="Sangsakoo G."/>
            <person name="Vanavichit A."/>
            <person name="de Mattos Luiz.A.T."/>
            <person name="Zimmer P.D."/>
            <person name="Malone G."/>
            <person name="Dellagostin O."/>
            <person name="de Oliveira A.C."/>
            <person name="Bevan M."/>
            <person name="Bancroft I."/>
            <person name="Minx P."/>
            <person name="Cordum H."/>
            <person name="Wilson R."/>
            <person name="Cheng Z."/>
            <person name="Jin W."/>
            <person name="Jiang J."/>
            <person name="Leong S.A."/>
            <person name="Iwama H."/>
            <person name="Gojobori T."/>
            <person name="Itoh T."/>
            <person name="Niimura Y."/>
            <person name="Fujii Y."/>
            <person name="Habara T."/>
            <person name="Sakai H."/>
            <person name="Sato Y."/>
            <person name="Wilson G."/>
            <person name="Kumar K."/>
            <person name="McCouch S."/>
            <person name="Juretic N."/>
            <person name="Hoen D."/>
            <person name="Wright S."/>
            <person name="Bruskiewich R."/>
            <person name="Bureau T."/>
            <person name="Miyao A."/>
            <person name="Hirochika H."/>
            <person name="Nishikawa T."/>
            <person name="Kadowaki K."/>
            <person name="Sugiura M."/>
            <person name="Burr B."/>
            <person name="Sasaki T."/>
        </authorList>
    </citation>
    <scope>NUCLEOTIDE SEQUENCE [LARGE SCALE GENOMIC DNA]</scope>
    <source>
        <strain evidence="2">cv. Nipponbare</strain>
    </source>
</reference>
<proteinExistence type="predicted"/>
<evidence type="ECO:0000313" key="1">
    <source>
        <dbReference type="EMBL" id="BAT01697.1"/>
    </source>
</evidence>
<dbReference type="EMBL" id="AP014963">
    <property type="protein sequence ID" value="BAT01697.1"/>
    <property type="molecule type" value="Genomic_DNA"/>
</dbReference>
<reference evidence="1 2" key="3">
    <citation type="journal article" date="2013" name="Rice">
        <title>Improvement of the Oryza sativa Nipponbare reference genome using next generation sequence and optical map data.</title>
        <authorList>
            <person name="Kawahara Y."/>
            <person name="de la Bastide M."/>
            <person name="Hamilton J.P."/>
            <person name="Kanamori H."/>
            <person name="McCombie W.R."/>
            <person name="Ouyang S."/>
            <person name="Schwartz D.C."/>
            <person name="Tanaka T."/>
            <person name="Wu J."/>
            <person name="Zhou S."/>
            <person name="Childs K.L."/>
            <person name="Davidson R.M."/>
            <person name="Lin H."/>
            <person name="Quesada-Ocampo L."/>
            <person name="Vaillancourt B."/>
            <person name="Sakai H."/>
            <person name="Lee S.S."/>
            <person name="Kim J."/>
            <person name="Numa H."/>
            <person name="Itoh T."/>
            <person name="Buell C.R."/>
            <person name="Matsumoto T."/>
        </authorList>
    </citation>
    <scope>NUCLEOTIDE SEQUENCE [LARGE SCALE GENOMIC DNA]</scope>
    <source>
        <strain evidence="2">cv. Nipponbare</strain>
    </source>
</reference>
<name>A0A0P0X699_ORYSJ</name>
<protein>
    <submittedName>
        <fullName evidence="1">Os07g0509400 protein</fullName>
    </submittedName>
</protein>
<accession>A0A0P0X699</accession>
<reference evidence="1 2" key="2">
    <citation type="journal article" date="2013" name="Plant Cell Physiol.">
        <title>Rice Annotation Project Database (RAP-DB): an integrative and interactive database for rice genomics.</title>
        <authorList>
            <person name="Sakai H."/>
            <person name="Lee S.S."/>
            <person name="Tanaka T."/>
            <person name="Numa H."/>
            <person name="Kim J."/>
            <person name="Kawahara Y."/>
            <person name="Wakimoto H."/>
            <person name="Yang C.C."/>
            <person name="Iwamoto M."/>
            <person name="Abe T."/>
            <person name="Yamada Y."/>
            <person name="Muto A."/>
            <person name="Inokuchi H."/>
            <person name="Ikemura T."/>
            <person name="Matsumoto T."/>
            <person name="Sasaki T."/>
            <person name="Itoh T."/>
        </authorList>
    </citation>
    <scope>NUCLEOTIDE SEQUENCE [LARGE SCALE GENOMIC DNA]</scope>
    <source>
        <strain evidence="2">cv. Nipponbare</strain>
    </source>
</reference>
<keyword evidence="2" id="KW-1185">Reference proteome</keyword>
<gene>
    <name evidence="1" type="ordered locus">Os07g0509400</name>
    <name evidence="1" type="ORF">OSNPB_070509400</name>
</gene>
<dbReference type="InParanoid" id="A0A0P0X699"/>
<evidence type="ECO:0000313" key="2">
    <source>
        <dbReference type="Proteomes" id="UP000059680"/>
    </source>
</evidence>